<accession>A0ABP7TNL3</accession>
<evidence type="ECO:0000313" key="2">
    <source>
        <dbReference type="Proteomes" id="UP001424459"/>
    </source>
</evidence>
<organism evidence="1 2">
    <name type="scientific">Sphingomonas rosea</name>
    <dbReference type="NCBI Taxonomy" id="335605"/>
    <lineage>
        <taxon>Bacteria</taxon>
        <taxon>Pseudomonadati</taxon>
        <taxon>Pseudomonadota</taxon>
        <taxon>Alphaproteobacteria</taxon>
        <taxon>Sphingomonadales</taxon>
        <taxon>Sphingomonadaceae</taxon>
        <taxon>Sphingomonas</taxon>
    </lineage>
</organism>
<comment type="caution">
    <text evidence="1">The sequence shown here is derived from an EMBL/GenBank/DDBJ whole genome shotgun (WGS) entry which is preliminary data.</text>
</comment>
<keyword evidence="2" id="KW-1185">Reference proteome</keyword>
<evidence type="ECO:0000313" key="1">
    <source>
        <dbReference type="EMBL" id="GAA4028927.1"/>
    </source>
</evidence>
<name>A0ABP7TNL3_9SPHN</name>
<dbReference type="Proteomes" id="UP001424459">
    <property type="component" value="Unassembled WGS sequence"/>
</dbReference>
<reference evidence="2" key="1">
    <citation type="journal article" date="2019" name="Int. J. Syst. Evol. Microbiol.">
        <title>The Global Catalogue of Microorganisms (GCM) 10K type strain sequencing project: providing services to taxonomists for standard genome sequencing and annotation.</title>
        <authorList>
            <consortium name="The Broad Institute Genomics Platform"/>
            <consortium name="The Broad Institute Genome Sequencing Center for Infectious Disease"/>
            <person name="Wu L."/>
            <person name="Ma J."/>
        </authorList>
    </citation>
    <scope>NUCLEOTIDE SEQUENCE [LARGE SCALE GENOMIC DNA]</scope>
    <source>
        <strain evidence="2">JCM 17564</strain>
    </source>
</reference>
<evidence type="ECO:0008006" key="3">
    <source>
        <dbReference type="Google" id="ProtNLM"/>
    </source>
</evidence>
<protein>
    <recommendedName>
        <fullName evidence="3">DUF2783 domain-containing protein</fullName>
    </recommendedName>
</protein>
<dbReference type="EMBL" id="BAABBR010000001">
    <property type="protein sequence ID" value="GAA4028927.1"/>
    <property type="molecule type" value="Genomic_DNA"/>
</dbReference>
<proteinExistence type="predicted"/>
<gene>
    <name evidence="1" type="ORF">GCM10022281_05030</name>
</gene>
<sequence length="61" mass="6705">MKKFPDDANLHDALAYLRAAIVLLDREGLQMAASRLAMAIDEVEDAMAEALLKRERSGSSD</sequence>